<keyword evidence="3 6" id="KW-1133">Transmembrane helix</keyword>
<dbReference type="RefSeq" id="XP_020058191.1">
    <property type="nucleotide sequence ID" value="XM_020200797.1"/>
</dbReference>
<feature type="transmembrane region" description="Helical" evidence="6">
    <location>
        <begin position="211"/>
        <end position="232"/>
    </location>
</feature>
<evidence type="ECO:0000259" key="7">
    <source>
        <dbReference type="Pfam" id="PF20684"/>
    </source>
</evidence>
<dbReference type="InterPro" id="IPR052337">
    <property type="entry name" value="SAT4-like"/>
</dbReference>
<feature type="transmembrane region" description="Helical" evidence="6">
    <location>
        <begin position="127"/>
        <end position="158"/>
    </location>
</feature>
<dbReference type="GO" id="GO:0016020">
    <property type="term" value="C:membrane"/>
    <property type="evidence" value="ECO:0007669"/>
    <property type="project" value="UniProtKB-SubCell"/>
</dbReference>
<dbReference type="Proteomes" id="UP000184546">
    <property type="component" value="Unassembled WGS sequence"/>
</dbReference>
<name>A0A1L9X013_ASPA1</name>
<reference evidence="9" key="1">
    <citation type="journal article" date="2017" name="Genome Biol.">
        <title>Comparative genomics reveals high biological diversity and specific adaptations in the industrially and medically important fungal genus Aspergillus.</title>
        <authorList>
            <person name="de Vries R.P."/>
            <person name="Riley R."/>
            <person name="Wiebenga A."/>
            <person name="Aguilar-Osorio G."/>
            <person name="Amillis S."/>
            <person name="Uchima C.A."/>
            <person name="Anderluh G."/>
            <person name="Asadollahi M."/>
            <person name="Askin M."/>
            <person name="Barry K."/>
            <person name="Battaglia E."/>
            <person name="Bayram O."/>
            <person name="Benocci T."/>
            <person name="Braus-Stromeyer S.A."/>
            <person name="Caldana C."/>
            <person name="Canovas D."/>
            <person name="Cerqueira G.C."/>
            <person name="Chen F."/>
            <person name="Chen W."/>
            <person name="Choi C."/>
            <person name="Clum A."/>
            <person name="Dos Santos R.A."/>
            <person name="Damasio A.R."/>
            <person name="Diallinas G."/>
            <person name="Emri T."/>
            <person name="Fekete E."/>
            <person name="Flipphi M."/>
            <person name="Freyberg S."/>
            <person name="Gallo A."/>
            <person name="Gournas C."/>
            <person name="Habgood R."/>
            <person name="Hainaut M."/>
            <person name="Harispe M.L."/>
            <person name="Henrissat B."/>
            <person name="Hilden K.S."/>
            <person name="Hope R."/>
            <person name="Hossain A."/>
            <person name="Karabika E."/>
            <person name="Karaffa L."/>
            <person name="Karanyi Z."/>
            <person name="Krasevec N."/>
            <person name="Kuo A."/>
            <person name="Kusch H."/>
            <person name="LaButti K."/>
            <person name="Lagendijk E.L."/>
            <person name="Lapidus A."/>
            <person name="Levasseur A."/>
            <person name="Lindquist E."/>
            <person name="Lipzen A."/>
            <person name="Logrieco A.F."/>
            <person name="MacCabe A."/>
            <person name="Maekelae M.R."/>
            <person name="Malavazi I."/>
            <person name="Melin P."/>
            <person name="Meyer V."/>
            <person name="Mielnichuk N."/>
            <person name="Miskei M."/>
            <person name="Molnar A.P."/>
            <person name="Mule G."/>
            <person name="Ngan C.Y."/>
            <person name="Orejas M."/>
            <person name="Orosz E."/>
            <person name="Ouedraogo J.P."/>
            <person name="Overkamp K.M."/>
            <person name="Park H.-S."/>
            <person name="Perrone G."/>
            <person name="Piumi F."/>
            <person name="Punt P.J."/>
            <person name="Ram A.F."/>
            <person name="Ramon A."/>
            <person name="Rauscher S."/>
            <person name="Record E."/>
            <person name="Riano-Pachon D.M."/>
            <person name="Robert V."/>
            <person name="Roehrig J."/>
            <person name="Ruller R."/>
            <person name="Salamov A."/>
            <person name="Salih N.S."/>
            <person name="Samson R.A."/>
            <person name="Sandor E."/>
            <person name="Sanguinetti M."/>
            <person name="Schuetze T."/>
            <person name="Sepcic K."/>
            <person name="Shelest E."/>
            <person name="Sherlock G."/>
            <person name="Sophianopoulou V."/>
            <person name="Squina F.M."/>
            <person name="Sun H."/>
            <person name="Susca A."/>
            <person name="Todd R.B."/>
            <person name="Tsang A."/>
            <person name="Unkles S.E."/>
            <person name="van de Wiele N."/>
            <person name="van Rossen-Uffink D."/>
            <person name="Oliveira J.V."/>
            <person name="Vesth T.C."/>
            <person name="Visser J."/>
            <person name="Yu J.-H."/>
            <person name="Zhou M."/>
            <person name="Andersen M.R."/>
            <person name="Archer D.B."/>
            <person name="Baker S.E."/>
            <person name="Benoit I."/>
            <person name="Brakhage A.A."/>
            <person name="Braus G.H."/>
            <person name="Fischer R."/>
            <person name="Frisvad J.C."/>
            <person name="Goldman G.H."/>
            <person name="Houbraken J."/>
            <person name="Oakley B."/>
            <person name="Pocsi I."/>
            <person name="Scazzocchio C."/>
            <person name="Seiboth B."/>
            <person name="vanKuyk P.A."/>
            <person name="Wortman J."/>
            <person name="Dyer P.S."/>
            <person name="Grigoriev I.V."/>
        </authorList>
    </citation>
    <scope>NUCLEOTIDE SEQUENCE [LARGE SCALE GENOMIC DNA]</scope>
    <source>
        <strain evidence="9">ATCC 16872 / CBS 172.66 / WB 5094</strain>
    </source>
</reference>
<keyword evidence="4 6" id="KW-0472">Membrane</keyword>
<evidence type="ECO:0000256" key="2">
    <source>
        <dbReference type="ARBA" id="ARBA00022692"/>
    </source>
</evidence>
<dbReference type="AlphaFoldDB" id="A0A1L9X013"/>
<dbReference type="PANTHER" id="PTHR33048">
    <property type="entry name" value="PTH11-LIKE INTEGRAL MEMBRANE PROTEIN (AFU_ORTHOLOGUE AFUA_5G11245)"/>
    <property type="match status" value="1"/>
</dbReference>
<dbReference type="Pfam" id="PF20684">
    <property type="entry name" value="Fung_rhodopsin"/>
    <property type="match status" value="1"/>
</dbReference>
<accession>A0A1L9X013</accession>
<comment type="similarity">
    <text evidence="5">Belongs to the SAT4 family.</text>
</comment>
<feature type="transmembrane region" description="Helical" evidence="6">
    <location>
        <begin position="12"/>
        <end position="35"/>
    </location>
</feature>
<keyword evidence="9" id="KW-1185">Reference proteome</keyword>
<dbReference type="STRING" id="690307.A0A1L9X013"/>
<dbReference type="OMA" id="IMHEMET"/>
<dbReference type="OrthoDB" id="5342292at2759"/>
<evidence type="ECO:0000256" key="3">
    <source>
        <dbReference type="ARBA" id="ARBA00022989"/>
    </source>
</evidence>
<proteinExistence type="inferred from homology"/>
<evidence type="ECO:0000256" key="6">
    <source>
        <dbReference type="SAM" id="Phobius"/>
    </source>
</evidence>
<feature type="transmembrane region" description="Helical" evidence="6">
    <location>
        <begin position="178"/>
        <end position="199"/>
    </location>
</feature>
<dbReference type="PANTHER" id="PTHR33048:SF108">
    <property type="entry name" value="INTEGRAL MEMBRANE PROTEIN"/>
    <property type="match status" value="1"/>
</dbReference>
<feature type="transmembrane region" description="Helical" evidence="6">
    <location>
        <begin position="47"/>
        <end position="71"/>
    </location>
</feature>
<dbReference type="GeneID" id="30974611"/>
<protein>
    <recommendedName>
        <fullName evidence="7">Rhodopsin domain-containing protein</fullName>
    </recommendedName>
</protein>
<evidence type="ECO:0000256" key="4">
    <source>
        <dbReference type="ARBA" id="ARBA00023136"/>
    </source>
</evidence>
<dbReference type="EMBL" id="KV878973">
    <property type="protein sequence ID" value="OJK01852.1"/>
    <property type="molecule type" value="Genomic_DNA"/>
</dbReference>
<evidence type="ECO:0000256" key="5">
    <source>
        <dbReference type="ARBA" id="ARBA00038359"/>
    </source>
</evidence>
<evidence type="ECO:0000313" key="9">
    <source>
        <dbReference type="Proteomes" id="UP000184546"/>
    </source>
</evidence>
<dbReference type="InterPro" id="IPR049326">
    <property type="entry name" value="Rhodopsin_dom_fungi"/>
</dbReference>
<feature type="transmembrane region" description="Helical" evidence="6">
    <location>
        <begin position="91"/>
        <end position="115"/>
    </location>
</feature>
<evidence type="ECO:0000313" key="8">
    <source>
        <dbReference type="EMBL" id="OJK01852.1"/>
    </source>
</evidence>
<keyword evidence="2 6" id="KW-0812">Transmembrane</keyword>
<feature type="domain" description="Rhodopsin" evidence="7">
    <location>
        <begin position="30"/>
        <end position="271"/>
    </location>
</feature>
<dbReference type="VEuPathDB" id="FungiDB:ASPACDRAFT_40664"/>
<comment type="subcellular location">
    <subcellularLocation>
        <location evidence="1">Membrane</location>
        <topology evidence="1">Multi-pass membrane protein</topology>
    </subcellularLocation>
</comment>
<organism evidence="8 9">
    <name type="scientific">Aspergillus aculeatus (strain ATCC 16872 / CBS 172.66 / WB 5094)</name>
    <dbReference type="NCBI Taxonomy" id="690307"/>
    <lineage>
        <taxon>Eukaryota</taxon>
        <taxon>Fungi</taxon>
        <taxon>Dikarya</taxon>
        <taxon>Ascomycota</taxon>
        <taxon>Pezizomycotina</taxon>
        <taxon>Eurotiomycetes</taxon>
        <taxon>Eurotiomycetidae</taxon>
        <taxon>Eurotiales</taxon>
        <taxon>Aspergillaceae</taxon>
        <taxon>Aspergillus</taxon>
        <taxon>Aspergillus subgen. Circumdati</taxon>
    </lineage>
</organism>
<evidence type="ECO:0000256" key="1">
    <source>
        <dbReference type="ARBA" id="ARBA00004141"/>
    </source>
</evidence>
<gene>
    <name evidence="8" type="ORF">ASPACDRAFT_40664</name>
</gene>
<feature type="transmembrane region" description="Helical" evidence="6">
    <location>
        <begin position="252"/>
        <end position="270"/>
    </location>
</feature>
<sequence length="383" mass="42837">MIPVHDQYLRTISLVTQILCCCITTLCLALRLLVASRIKRDLNIEDAFCTLSWVLFFTYCICNIFYLHYGGGKPLALLTPYQIRLVYKASTFYYVLTVIYAPMVLTVKITLLSILARIFTIRNVQVISVYSVLVVTVVYYTIIFFIKVFICLPVSYFWTHYDEEAQCLDKAAVILADAVMSIATDLAIMLLPAFLTISLHLSHIKKLKVSLMMGCGGLAIGFSIYRLVLVIHEEDNLESTIVYLKILLSGNAEGGFALICSCIPAIHILITRRGGRDTQRSSTSSHQLFRHSFPPSFPFHRSPASPPFAESQQARMTSTAQRASLVVPELNDLEIGEEGASDANQIMRKVLLSRRSERVEVPVLQDCSQESSEAQLGNQFGAV</sequence>